<dbReference type="SUPFAM" id="SSF48350">
    <property type="entry name" value="GTPase activation domain, GAP"/>
    <property type="match status" value="1"/>
</dbReference>
<dbReference type="GO" id="GO:0005096">
    <property type="term" value="F:GTPase activator activity"/>
    <property type="evidence" value="ECO:0007669"/>
    <property type="project" value="InterPro"/>
</dbReference>
<evidence type="ECO:0000256" key="1">
    <source>
        <dbReference type="SAM" id="MobiDB-lite"/>
    </source>
</evidence>
<feature type="region of interest" description="Disordered" evidence="1">
    <location>
        <begin position="1"/>
        <end position="136"/>
    </location>
</feature>
<accession>A0A0T6AZ44</accession>
<proteinExistence type="predicted"/>
<name>A0A0T6AZ44_9SCAR</name>
<dbReference type="PANTHER" id="PTHR12783:SF5">
    <property type="entry name" value="RALA-BINDING PROTEIN 1"/>
    <property type="match status" value="1"/>
</dbReference>
<sequence>MDFESPEVMKDFPGLYVSDANKKGNNDSDYSDDVDKVTKKELLIGKRKDKKDKKDKERGYAALEGESSPDESCDAKSPSKSKKSKPFKFSSKSKEKREKSRDKDVIEKKKDKDKKSEKKTDKDKKTEKKERKMKHGDEFPDIADKLPIFGVPLDIAIERSRCHDGIDIPYPVRACVNYLQAFGYNFEGVYKISGSKSKAIQIKKMFNNREAVNLNEYDVPTVTSLLKLYLREMPDSVLTNELLIRFEEAGAILNIGTREKHLKILVENLPLHNKLLLSWLLLHFDYIICNERLNKTSLQNLVTTMSPVLRMTTRLLTALLYHCHVLFPDTIIKPYVPPITSSSELPFDSELIEEELKKQESLLSQIHMEIHSGFISKSREELMWEVQRMITQLKVIIQNNGL</sequence>
<feature type="compositionally biased region" description="Basic and acidic residues" evidence="1">
    <location>
        <begin position="92"/>
        <end position="136"/>
    </location>
</feature>
<organism evidence="3 4">
    <name type="scientific">Oryctes borbonicus</name>
    <dbReference type="NCBI Taxonomy" id="1629725"/>
    <lineage>
        <taxon>Eukaryota</taxon>
        <taxon>Metazoa</taxon>
        <taxon>Ecdysozoa</taxon>
        <taxon>Arthropoda</taxon>
        <taxon>Hexapoda</taxon>
        <taxon>Insecta</taxon>
        <taxon>Pterygota</taxon>
        <taxon>Neoptera</taxon>
        <taxon>Endopterygota</taxon>
        <taxon>Coleoptera</taxon>
        <taxon>Polyphaga</taxon>
        <taxon>Scarabaeiformia</taxon>
        <taxon>Scarabaeidae</taxon>
        <taxon>Dynastinae</taxon>
        <taxon>Oryctes</taxon>
    </lineage>
</organism>
<dbReference type="PROSITE" id="PS50238">
    <property type="entry name" value="RHOGAP"/>
    <property type="match status" value="1"/>
</dbReference>
<dbReference type="InterPro" id="IPR008936">
    <property type="entry name" value="Rho_GTPase_activation_prot"/>
</dbReference>
<dbReference type="GO" id="GO:0031267">
    <property type="term" value="F:small GTPase binding"/>
    <property type="evidence" value="ECO:0007669"/>
    <property type="project" value="InterPro"/>
</dbReference>
<reference evidence="3 4" key="1">
    <citation type="submission" date="2015-09" db="EMBL/GenBank/DDBJ databases">
        <title>Draft genome of the scarab beetle Oryctes borbonicus.</title>
        <authorList>
            <person name="Meyer J.M."/>
            <person name="Markov G.V."/>
            <person name="Baskaran P."/>
            <person name="Herrmann M."/>
            <person name="Sommer R.J."/>
            <person name="Roedelsperger C."/>
        </authorList>
    </citation>
    <scope>NUCLEOTIDE SEQUENCE [LARGE SCALE GENOMIC DNA]</scope>
    <source>
        <strain evidence="3">OB123</strain>
        <tissue evidence="3">Whole animal</tissue>
    </source>
</reference>
<dbReference type="EMBL" id="LJIG01022526">
    <property type="protein sequence ID" value="KRT80110.1"/>
    <property type="molecule type" value="Genomic_DNA"/>
</dbReference>
<evidence type="ECO:0000313" key="4">
    <source>
        <dbReference type="Proteomes" id="UP000051574"/>
    </source>
</evidence>
<dbReference type="InterPro" id="IPR039767">
    <property type="entry name" value="RALBP1"/>
</dbReference>
<evidence type="ECO:0000259" key="2">
    <source>
        <dbReference type="PROSITE" id="PS50238"/>
    </source>
</evidence>
<dbReference type="Gene3D" id="1.20.58.90">
    <property type="match status" value="1"/>
</dbReference>
<dbReference type="Proteomes" id="UP000051574">
    <property type="component" value="Unassembled WGS sequence"/>
</dbReference>
<dbReference type="PANTHER" id="PTHR12783">
    <property type="entry name" value="RALA BINDING PROTEIN 1 RALBP1"/>
    <property type="match status" value="1"/>
</dbReference>
<comment type="caution">
    <text evidence="3">The sequence shown here is derived from an EMBL/GenBank/DDBJ whole genome shotgun (WGS) entry which is preliminary data.</text>
</comment>
<dbReference type="SMART" id="SM00324">
    <property type="entry name" value="RhoGAP"/>
    <property type="match status" value="1"/>
</dbReference>
<dbReference type="InterPro" id="IPR000198">
    <property type="entry name" value="RhoGAP_dom"/>
</dbReference>
<gene>
    <name evidence="3" type="ORF">AMK59_7192</name>
</gene>
<dbReference type="GO" id="GO:0007264">
    <property type="term" value="P:small GTPase-mediated signal transduction"/>
    <property type="evidence" value="ECO:0007669"/>
    <property type="project" value="InterPro"/>
</dbReference>
<evidence type="ECO:0000313" key="3">
    <source>
        <dbReference type="EMBL" id="KRT80110.1"/>
    </source>
</evidence>
<protein>
    <recommendedName>
        <fullName evidence="2">Rho-GAP domain-containing protein</fullName>
    </recommendedName>
</protein>
<dbReference type="Gene3D" id="1.10.555.10">
    <property type="entry name" value="Rho GTPase activation protein"/>
    <property type="match status" value="1"/>
</dbReference>
<dbReference type="OrthoDB" id="10033734at2759"/>
<keyword evidence="4" id="KW-1185">Reference proteome</keyword>
<feature type="compositionally biased region" description="Basic and acidic residues" evidence="1">
    <location>
        <begin position="33"/>
        <end position="59"/>
    </location>
</feature>
<feature type="domain" description="Rho-GAP" evidence="2">
    <location>
        <begin position="151"/>
        <end position="363"/>
    </location>
</feature>
<dbReference type="Pfam" id="PF00620">
    <property type="entry name" value="RhoGAP"/>
    <property type="match status" value="1"/>
</dbReference>
<dbReference type="AlphaFoldDB" id="A0A0T6AZ44"/>